<dbReference type="Gene3D" id="3.40.50.1820">
    <property type="entry name" value="alpha/beta hydrolase"/>
    <property type="match status" value="1"/>
</dbReference>
<dbReference type="FunCoup" id="A0A507B5T5">
    <property type="interactions" value="48"/>
</dbReference>
<dbReference type="OrthoDB" id="5592486at2759"/>
<dbReference type="SUPFAM" id="SSF53474">
    <property type="entry name" value="alpha/beta-Hydrolases"/>
    <property type="match status" value="1"/>
</dbReference>
<organism evidence="3 4">
    <name type="scientific">Thyridium curvatum</name>
    <dbReference type="NCBI Taxonomy" id="1093900"/>
    <lineage>
        <taxon>Eukaryota</taxon>
        <taxon>Fungi</taxon>
        <taxon>Dikarya</taxon>
        <taxon>Ascomycota</taxon>
        <taxon>Pezizomycotina</taxon>
        <taxon>Sordariomycetes</taxon>
        <taxon>Sordariomycetidae</taxon>
        <taxon>Thyridiales</taxon>
        <taxon>Thyridiaceae</taxon>
        <taxon>Thyridium</taxon>
    </lineage>
</organism>
<gene>
    <name evidence="3" type="ORF">E0L32_007094</name>
</gene>
<dbReference type="GeneID" id="41974541"/>
<name>A0A507B5T5_9PEZI</name>
<dbReference type="InParanoid" id="A0A507B5T5"/>
<protein>
    <recommendedName>
        <fullName evidence="2">AB hydrolase-1 domain-containing protein</fullName>
    </recommendedName>
</protein>
<dbReference type="Pfam" id="PF00561">
    <property type="entry name" value="Abhydrolase_1"/>
    <property type="match status" value="1"/>
</dbReference>
<dbReference type="InterPro" id="IPR029058">
    <property type="entry name" value="AB_hydrolase_fold"/>
</dbReference>
<feature type="domain" description="AB hydrolase-1" evidence="2">
    <location>
        <begin position="64"/>
        <end position="185"/>
    </location>
</feature>
<dbReference type="InterPro" id="IPR000073">
    <property type="entry name" value="AB_hydrolase_1"/>
</dbReference>
<dbReference type="STRING" id="1093900.A0A507B5T5"/>
<reference evidence="3 4" key="1">
    <citation type="submission" date="2019-06" db="EMBL/GenBank/DDBJ databases">
        <title>Draft genome sequence of the filamentous fungus Phialemoniopsis curvata isolated from diesel fuel.</title>
        <authorList>
            <person name="Varaljay V.A."/>
            <person name="Lyon W.J."/>
            <person name="Crouch A.L."/>
            <person name="Drake C.E."/>
            <person name="Hollomon J.M."/>
            <person name="Nadeau L.J."/>
            <person name="Nunn H.S."/>
            <person name="Stevenson B.S."/>
            <person name="Bojanowski C.L."/>
            <person name="Crookes-Goodson W.J."/>
        </authorList>
    </citation>
    <scope>NUCLEOTIDE SEQUENCE [LARGE SCALE GENOMIC DNA]</scope>
    <source>
        <strain evidence="3 4">D216</strain>
    </source>
</reference>
<evidence type="ECO:0000256" key="1">
    <source>
        <dbReference type="SAM" id="MobiDB-lite"/>
    </source>
</evidence>
<evidence type="ECO:0000313" key="4">
    <source>
        <dbReference type="Proteomes" id="UP000319257"/>
    </source>
</evidence>
<feature type="region of interest" description="Disordered" evidence="1">
    <location>
        <begin position="19"/>
        <end position="39"/>
    </location>
</feature>
<dbReference type="Proteomes" id="UP000319257">
    <property type="component" value="Unassembled WGS sequence"/>
</dbReference>
<dbReference type="EMBL" id="SKBQ01000042">
    <property type="protein sequence ID" value="TPX12208.1"/>
    <property type="molecule type" value="Genomic_DNA"/>
</dbReference>
<evidence type="ECO:0000259" key="2">
    <source>
        <dbReference type="Pfam" id="PF00561"/>
    </source>
</evidence>
<dbReference type="PANTHER" id="PTHR11440">
    <property type="entry name" value="LECITHIN-CHOLESTEROL ACYLTRANSFERASE-RELATED"/>
    <property type="match status" value="1"/>
</dbReference>
<dbReference type="RefSeq" id="XP_030993919.1">
    <property type="nucleotide sequence ID" value="XM_031141800.1"/>
</dbReference>
<dbReference type="AlphaFoldDB" id="A0A507B5T5"/>
<comment type="caution">
    <text evidence="3">The sequence shown here is derived from an EMBL/GenBank/DDBJ whole genome shotgun (WGS) entry which is preliminary data.</text>
</comment>
<evidence type="ECO:0000313" key="3">
    <source>
        <dbReference type="EMBL" id="TPX12208.1"/>
    </source>
</evidence>
<accession>A0A507B5T5</accession>
<sequence>MAPLLLVAAATGKQTPAIPLTMASTSGTGGDKGGSQDPRIRDLGREIADEYAQIRKHYDAPRHPIVLAHGLLGFSELRLAGDYLPAIQYWHGIQAALEAQGARVITASVPPSGTIEQRAAKLSDDIAAAAAAEDDTVSSGVNIVAHSMGGLDARYMASRLRPRGVRVRSVVTVATPHHGSAFADYLIDEMLGPANLRRAYALWERTTGFGTGAFAQLTRRYMEREFNPATPDDPAVRYFSYGAMVRGRPPLFSPFRQSHRVIEQLEGPNDGLVSVQSSKWGAYKGTLVDVSHLDLINWSNRLRWAVKKWMGQDKMFNAIAFYLDIADMLAKEGL</sequence>
<keyword evidence="4" id="KW-1185">Reference proteome</keyword>
<proteinExistence type="predicted"/>